<evidence type="ECO:0000313" key="3">
    <source>
        <dbReference type="Proteomes" id="UP000215914"/>
    </source>
</evidence>
<reference evidence="2" key="2">
    <citation type="submission" date="2020-06" db="EMBL/GenBank/DDBJ databases">
        <title>Helianthus annuus Genome sequencing and assembly Release 2.</title>
        <authorList>
            <person name="Gouzy J."/>
            <person name="Langlade N."/>
            <person name="Munos S."/>
        </authorList>
    </citation>
    <scope>NUCLEOTIDE SEQUENCE</scope>
    <source>
        <tissue evidence="2">Leaves</tissue>
    </source>
</reference>
<organism evidence="2 3">
    <name type="scientific">Helianthus annuus</name>
    <name type="common">Common sunflower</name>
    <dbReference type="NCBI Taxonomy" id="4232"/>
    <lineage>
        <taxon>Eukaryota</taxon>
        <taxon>Viridiplantae</taxon>
        <taxon>Streptophyta</taxon>
        <taxon>Embryophyta</taxon>
        <taxon>Tracheophyta</taxon>
        <taxon>Spermatophyta</taxon>
        <taxon>Magnoliopsida</taxon>
        <taxon>eudicotyledons</taxon>
        <taxon>Gunneridae</taxon>
        <taxon>Pentapetalae</taxon>
        <taxon>asterids</taxon>
        <taxon>campanulids</taxon>
        <taxon>Asterales</taxon>
        <taxon>Asteraceae</taxon>
        <taxon>Asteroideae</taxon>
        <taxon>Heliantheae alliance</taxon>
        <taxon>Heliantheae</taxon>
        <taxon>Helianthus</taxon>
    </lineage>
</organism>
<proteinExistence type="predicted"/>
<comment type="caution">
    <text evidence="2">The sequence shown here is derived from an EMBL/GenBank/DDBJ whole genome shotgun (WGS) entry which is preliminary data.</text>
</comment>
<feature type="compositionally biased region" description="Basic and acidic residues" evidence="1">
    <location>
        <begin position="1"/>
        <end position="11"/>
    </location>
</feature>
<sequence length="79" mass="9164">MLRQSEKEENKRKKREVGFGRTNGDGGDAPSGGVMRRPLNFWKLGPLGRVLWLAHQGFWLIWSHRRVFTSREAKGPMKE</sequence>
<keyword evidence="3" id="KW-1185">Reference proteome</keyword>
<reference evidence="2" key="1">
    <citation type="journal article" date="2017" name="Nature">
        <title>The sunflower genome provides insights into oil metabolism, flowering and Asterid evolution.</title>
        <authorList>
            <person name="Badouin H."/>
            <person name="Gouzy J."/>
            <person name="Grassa C.J."/>
            <person name="Murat F."/>
            <person name="Staton S.E."/>
            <person name="Cottret L."/>
            <person name="Lelandais-Briere C."/>
            <person name="Owens G.L."/>
            <person name="Carrere S."/>
            <person name="Mayjonade B."/>
            <person name="Legrand L."/>
            <person name="Gill N."/>
            <person name="Kane N.C."/>
            <person name="Bowers J.E."/>
            <person name="Hubner S."/>
            <person name="Bellec A."/>
            <person name="Berard A."/>
            <person name="Berges H."/>
            <person name="Blanchet N."/>
            <person name="Boniface M.C."/>
            <person name="Brunel D."/>
            <person name="Catrice O."/>
            <person name="Chaidir N."/>
            <person name="Claudel C."/>
            <person name="Donnadieu C."/>
            <person name="Faraut T."/>
            <person name="Fievet G."/>
            <person name="Helmstetter N."/>
            <person name="King M."/>
            <person name="Knapp S.J."/>
            <person name="Lai Z."/>
            <person name="Le Paslier M.C."/>
            <person name="Lippi Y."/>
            <person name="Lorenzon L."/>
            <person name="Mandel J.R."/>
            <person name="Marage G."/>
            <person name="Marchand G."/>
            <person name="Marquand E."/>
            <person name="Bret-Mestries E."/>
            <person name="Morien E."/>
            <person name="Nambeesan S."/>
            <person name="Nguyen T."/>
            <person name="Pegot-Espagnet P."/>
            <person name="Pouilly N."/>
            <person name="Raftis F."/>
            <person name="Sallet E."/>
            <person name="Schiex T."/>
            <person name="Thomas J."/>
            <person name="Vandecasteele C."/>
            <person name="Vares D."/>
            <person name="Vear F."/>
            <person name="Vautrin S."/>
            <person name="Crespi M."/>
            <person name="Mangin B."/>
            <person name="Burke J.M."/>
            <person name="Salse J."/>
            <person name="Munos S."/>
            <person name="Vincourt P."/>
            <person name="Rieseberg L.H."/>
            <person name="Langlade N.B."/>
        </authorList>
    </citation>
    <scope>NUCLEOTIDE SEQUENCE</scope>
    <source>
        <tissue evidence="2">Leaves</tissue>
    </source>
</reference>
<gene>
    <name evidence="2" type="ORF">HanXRQr2_MTg0834541</name>
</gene>
<keyword evidence="2" id="KW-0496">Mitochondrion</keyword>
<protein>
    <submittedName>
        <fullName evidence="2">Uncharacterized protein</fullName>
    </submittedName>
</protein>
<dbReference type="Proteomes" id="UP000215914">
    <property type="component" value="Unassembled WGS sequence"/>
</dbReference>
<accession>A0A9K3DDQ7</accession>
<name>A0A9K3DDQ7_HELAN</name>
<feature type="region of interest" description="Disordered" evidence="1">
    <location>
        <begin position="1"/>
        <end position="32"/>
    </location>
</feature>
<evidence type="ECO:0000256" key="1">
    <source>
        <dbReference type="SAM" id="MobiDB-lite"/>
    </source>
</evidence>
<geneLocation type="mitochondrion" evidence="2"/>
<dbReference type="EMBL" id="MNCJ02000334">
    <property type="protein sequence ID" value="KAF5753123.1"/>
    <property type="molecule type" value="Genomic_DNA"/>
</dbReference>
<evidence type="ECO:0000313" key="2">
    <source>
        <dbReference type="EMBL" id="KAF5753123.1"/>
    </source>
</evidence>
<feature type="compositionally biased region" description="Gly residues" evidence="1">
    <location>
        <begin position="21"/>
        <end position="30"/>
    </location>
</feature>
<dbReference type="AlphaFoldDB" id="A0A9K3DDQ7"/>